<dbReference type="EMBL" id="OX459952">
    <property type="protein sequence ID" value="CAI9157740.1"/>
    <property type="molecule type" value="Genomic_DNA"/>
</dbReference>
<feature type="region of interest" description="Disordered" evidence="1">
    <location>
        <begin position="73"/>
        <end position="222"/>
    </location>
</feature>
<evidence type="ECO:0000256" key="1">
    <source>
        <dbReference type="SAM" id="MobiDB-lite"/>
    </source>
</evidence>
<evidence type="ECO:0000313" key="2">
    <source>
        <dbReference type="EMBL" id="CAI9157740.1"/>
    </source>
</evidence>
<proteinExistence type="predicted"/>
<gene>
    <name evidence="2" type="ORF">MRATA1EN1_LOCUS6702</name>
</gene>
<accession>A0ABN8Y854</accession>
<keyword evidence="3" id="KW-1185">Reference proteome</keyword>
<name>A0ABN8Y854_RANTA</name>
<protein>
    <submittedName>
        <fullName evidence="2">Uncharacterized protein</fullName>
    </submittedName>
</protein>
<organism evidence="2 3">
    <name type="scientific">Rangifer tarandus platyrhynchus</name>
    <name type="common">Svalbard reindeer</name>
    <dbReference type="NCBI Taxonomy" id="3082113"/>
    <lineage>
        <taxon>Eukaryota</taxon>
        <taxon>Metazoa</taxon>
        <taxon>Chordata</taxon>
        <taxon>Craniata</taxon>
        <taxon>Vertebrata</taxon>
        <taxon>Euteleostomi</taxon>
        <taxon>Mammalia</taxon>
        <taxon>Eutheria</taxon>
        <taxon>Laurasiatheria</taxon>
        <taxon>Artiodactyla</taxon>
        <taxon>Ruminantia</taxon>
        <taxon>Pecora</taxon>
        <taxon>Cervidae</taxon>
        <taxon>Odocoileinae</taxon>
        <taxon>Rangifer</taxon>
    </lineage>
</organism>
<reference evidence="2" key="1">
    <citation type="submission" date="2023-04" db="EMBL/GenBank/DDBJ databases">
        <authorList>
            <consortium name="ELIXIR-Norway"/>
        </authorList>
    </citation>
    <scope>NUCLEOTIDE SEQUENCE [LARGE SCALE GENOMIC DNA]</scope>
</reference>
<feature type="compositionally biased region" description="Gly residues" evidence="1">
    <location>
        <begin position="136"/>
        <end position="148"/>
    </location>
</feature>
<evidence type="ECO:0000313" key="3">
    <source>
        <dbReference type="Proteomes" id="UP001176941"/>
    </source>
</evidence>
<feature type="region of interest" description="Disordered" evidence="1">
    <location>
        <begin position="26"/>
        <end position="50"/>
    </location>
</feature>
<dbReference type="Proteomes" id="UP001176941">
    <property type="component" value="Chromosome 16"/>
</dbReference>
<sequence>MRQAAFLWATTWPDPEKLTAELSQADPLPVPNTQHGRQGLPHPHQGNRLTSTPASSCLAFKMPGRLPLRSEPPLGGWPGLDRAAGALTQPQPAQPGLGSAPRAPCPAPRGTGQHAPQRAHWTASPGKHCGRTPGPCGAGAQRGRGTGASRGALGEEGWSPAAEPAGRPRAEDLLEEIRRLEETRTATRGRDPSRWHGALGAPGWTGEAGPAPAGSSSLGRPEWEPRRLCVAAVRVRLRGSGL</sequence>
<feature type="compositionally biased region" description="Basic and acidic residues" evidence="1">
    <location>
        <begin position="166"/>
        <end position="194"/>
    </location>
</feature>